<name>A0A6I6MGK4_9CAUL</name>
<evidence type="ECO:0000256" key="4">
    <source>
        <dbReference type="HAMAP-Rule" id="MF_01363"/>
    </source>
</evidence>
<evidence type="ECO:0000256" key="1">
    <source>
        <dbReference type="ARBA" id="ARBA00008563"/>
    </source>
</evidence>
<keyword evidence="4 5" id="KW-0694">RNA-binding</keyword>
<dbReference type="Pfam" id="PF00829">
    <property type="entry name" value="Ribosomal_L21p"/>
    <property type="match status" value="1"/>
</dbReference>
<comment type="similarity">
    <text evidence="1 4 5">Belongs to the bacterial ribosomal protein bL21 family.</text>
</comment>
<dbReference type="Proteomes" id="UP000431269">
    <property type="component" value="Chromosome"/>
</dbReference>
<dbReference type="SUPFAM" id="SSF141091">
    <property type="entry name" value="L21p-like"/>
    <property type="match status" value="1"/>
</dbReference>
<dbReference type="PANTHER" id="PTHR21349:SF0">
    <property type="entry name" value="LARGE RIBOSOMAL SUBUNIT PROTEIN BL21M"/>
    <property type="match status" value="1"/>
</dbReference>
<dbReference type="RefSeq" id="WP_158764433.1">
    <property type="nucleotide sequence ID" value="NZ_CP047045.1"/>
</dbReference>
<dbReference type="GO" id="GO:0006412">
    <property type="term" value="P:translation"/>
    <property type="evidence" value="ECO:0007669"/>
    <property type="project" value="UniProtKB-UniRule"/>
</dbReference>
<proteinExistence type="inferred from homology"/>
<gene>
    <name evidence="4 7" type="primary">rplU</name>
    <name evidence="7" type="ORF">DSM104635_00239</name>
</gene>
<organism evidence="7 8">
    <name type="scientific">Terricaulis silvestris</name>
    <dbReference type="NCBI Taxonomy" id="2686094"/>
    <lineage>
        <taxon>Bacteria</taxon>
        <taxon>Pseudomonadati</taxon>
        <taxon>Pseudomonadota</taxon>
        <taxon>Alphaproteobacteria</taxon>
        <taxon>Caulobacterales</taxon>
        <taxon>Caulobacteraceae</taxon>
        <taxon>Terricaulis</taxon>
    </lineage>
</organism>
<keyword evidence="4 5" id="KW-0699">rRNA-binding</keyword>
<dbReference type="GO" id="GO:0003735">
    <property type="term" value="F:structural constituent of ribosome"/>
    <property type="evidence" value="ECO:0007669"/>
    <property type="project" value="InterPro"/>
</dbReference>
<evidence type="ECO:0000313" key="7">
    <source>
        <dbReference type="EMBL" id="QGZ93429.1"/>
    </source>
</evidence>
<protein>
    <recommendedName>
        <fullName evidence="4">Large ribosomal subunit protein bL21</fullName>
    </recommendedName>
</protein>
<dbReference type="PANTHER" id="PTHR21349">
    <property type="entry name" value="50S RIBOSOMAL PROTEIN L21"/>
    <property type="match status" value="1"/>
</dbReference>
<dbReference type="InterPro" id="IPR036164">
    <property type="entry name" value="bL21-like_sf"/>
</dbReference>
<sequence>MFAVIKTGGKQYRVAKDDVIVVEKLEGKAGGKITFSDVLMTGDGKSLKLGKDLGGVTVTGTLVETKKGDKITVFKKRRRNTYRRRAGHRQAESHVQITAIGSAKQDKE</sequence>
<evidence type="ECO:0000256" key="6">
    <source>
        <dbReference type="SAM" id="MobiDB-lite"/>
    </source>
</evidence>
<keyword evidence="3 4" id="KW-0687">Ribonucleoprotein</keyword>
<comment type="subunit">
    <text evidence="4">Part of the 50S ribosomal subunit. Contacts protein L20.</text>
</comment>
<dbReference type="NCBIfam" id="TIGR00061">
    <property type="entry name" value="L21"/>
    <property type="match status" value="1"/>
</dbReference>
<evidence type="ECO:0000256" key="2">
    <source>
        <dbReference type="ARBA" id="ARBA00022980"/>
    </source>
</evidence>
<evidence type="ECO:0000313" key="8">
    <source>
        <dbReference type="Proteomes" id="UP000431269"/>
    </source>
</evidence>
<dbReference type="InterPro" id="IPR028909">
    <property type="entry name" value="bL21-like"/>
</dbReference>
<feature type="region of interest" description="Disordered" evidence="6">
    <location>
        <begin position="81"/>
        <end position="108"/>
    </location>
</feature>
<evidence type="ECO:0000256" key="3">
    <source>
        <dbReference type="ARBA" id="ARBA00023274"/>
    </source>
</evidence>
<dbReference type="GO" id="GO:1990904">
    <property type="term" value="C:ribonucleoprotein complex"/>
    <property type="evidence" value="ECO:0007669"/>
    <property type="project" value="UniProtKB-KW"/>
</dbReference>
<dbReference type="EMBL" id="CP047045">
    <property type="protein sequence ID" value="QGZ93429.1"/>
    <property type="molecule type" value="Genomic_DNA"/>
</dbReference>
<comment type="function">
    <text evidence="4 5">This protein binds to 23S rRNA in the presence of protein L20.</text>
</comment>
<dbReference type="HAMAP" id="MF_01363">
    <property type="entry name" value="Ribosomal_bL21"/>
    <property type="match status" value="1"/>
</dbReference>
<keyword evidence="8" id="KW-1185">Reference proteome</keyword>
<keyword evidence="2 4" id="KW-0689">Ribosomal protein</keyword>
<dbReference type="GO" id="GO:0005737">
    <property type="term" value="C:cytoplasm"/>
    <property type="evidence" value="ECO:0007669"/>
    <property type="project" value="UniProtKB-ARBA"/>
</dbReference>
<dbReference type="AlphaFoldDB" id="A0A6I6MGK4"/>
<evidence type="ECO:0000256" key="5">
    <source>
        <dbReference type="RuleBase" id="RU000562"/>
    </source>
</evidence>
<accession>A0A6I6MGK4</accession>
<dbReference type="GO" id="GO:0019843">
    <property type="term" value="F:rRNA binding"/>
    <property type="evidence" value="ECO:0007669"/>
    <property type="project" value="UniProtKB-UniRule"/>
</dbReference>
<dbReference type="InterPro" id="IPR001787">
    <property type="entry name" value="Ribosomal_bL21"/>
</dbReference>
<dbReference type="KEGG" id="tsv:DSM104635_00239"/>
<reference evidence="8" key="1">
    <citation type="submission" date="2019-12" db="EMBL/GenBank/DDBJ databases">
        <title>Complete genome of Terracaulis silvestris 0127_4.</title>
        <authorList>
            <person name="Vieira S."/>
            <person name="Riedel T."/>
            <person name="Sproer C."/>
            <person name="Pascual J."/>
            <person name="Boedeker C."/>
            <person name="Overmann J."/>
        </authorList>
    </citation>
    <scope>NUCLEOTIDE SEQUENCE [LARGE SCALE GENOMIC DNA]</scope>
    <source>
        <strain evidence="8">0127_4</strain>
    </source>
</reference>
<dbReference type="GO" id="GO:0005840">
    <property type="term" value="C:ribosome"/>
    <property type="evidence" value="ECO:0007669"/>
    <property type="project" value="UniProtKB-KW"/>
</dbReference>